<protein>
    <recommendedName>
        <fullName evidence="1">Subtilisin-like protease fibronectin type-III domain-containing protein</fullName>
    </recommendedName>
</protein>
<comment type="caution">
    <text evidence="2">The sequence shown here is derived from an EMBL/GenBank/DDBJ whole genome shotgun (WGS) entry which is preliminary data.</text>
</comment>
<dbReference type="EMBL" id="AYRZ02000009">
    <property type="protein sequence ID" value="PHT72916.1"/>
    <property type="molecule type" value="Genomic_DNA"/>
</dbReference>
<dbReference type="Gene3D" id="2.60.40.2310">
    <property type="match status" value="1"/>
</dbReference>
<dbReference type="AlphaFoldDB" id="A0A2G2YT39"/>
<dbReference type="STRING" id="4072.A0A2G2YT39"/>
<keyword evidence="3" id="KW-1185">Reference proteome</keyword>
<dbReference type="SMR" id="A0A2G2YT39"/>
<evidence type="ECO:0000313" key="2">
    <source>
        <dbReference type="EMBL" id="PHT72916.1"/>
    </source>
</evidence>
<evidence type="ECO:0000313" key="3">
    <source>
        <dbReference type="Proteomes" id="UP000222542"/>
    </source>
</evidence>
<evidence type="ECO:0000259" key="1">
    <source>
        <dbReference type="Pfam" id="PF17766"/>
    </source>
</evidence>
<dbReference type="Proteomes" id="UP000222542">
    <property type="component" value="Unassembled WGS sequence"/>
</dbReference>
<dbReference type="Pfam" id="PF17766">
    <property type="entry name" value="fn3_6"/>
    <property type="match status" value="1"/>
</dbReference>
<dbReference type="InterPro" id="IPR041469">
    <property type="entry name" value="Subtilisin-like_FN3"/>
</dbReference>
<reference evidence="2 3" key="2">
    <citation type="journal article" date="2017" name="Genome Biol.">
        <title>New reference genome sequences of hot pepper reveal the massive evolution of plant disease-resistance genes by retroduplication.</title>
        <authorList>
            <person name="Kim S."/>
            <person name="Park J."/>
            <person name="Yeom S.I."/>
            <person name="Kim Y.M."/>
            <person name="Seo E."/>
            <person name="Kim K.T."/>
            <person name="Kim M.S."/>
            <person name="Lee J.M."/>
            <person name="Cheong K."/>
            <person name="Shin H.S."/>
            <person name="Kim S.B."/>
            <person name="Han K."/>
            <person name="Lee J."/>
            <person name="Park M."/>
            <person name="Lee H.A."/>
            <person name="Lee H.Y."/>
            <person name="Lee Y."/>
            <person name="Oh S."/>
            <person name="Lee J.H."/>
            <person name="Choi E."/>
            <person name="Choi E."/>
            <person name="Lee S.E."/>
            <person name="Jeon J."/>
            <person name="Kim H."/>
            <person name="Choi G."/>
            <person name="Song H."/>
            <person name="Lee J."/>
            <person name="Lee S.C."/>
            <person name="Kwon J.K."/>
            <person name="Lee H.Y."/>
            <person name="Koo N."/>
            <person name="Hong Y."/>
            <person name="Kim R.W."/>
            <person name="Kang W.H."/>
            <person name="Huh J.H."/>
            <person name="Kang B.C."/>
            <person name="Yang T.J."/>
            <person name="Lee Y.H."/>
            <person name="Bennetzen J.L."/>
            <person name="Choi D."/>
        </authorList>
    </citation>
    <scope>NUCLEOTIDE SEQUENCE [LARGE SCALE GENOMIC DNA]</scope>
    <source>
        <strain evidence="3">cv. CM334</strain>
    </source>
</reference>
<sequence>MTNIGEDSSTYTVDVSSPPGVDVKVEPSVLNFMELNHKMSYRVTFTQIVNSSSSVVDVEGFLKWKSTK</sequence>
<organism evidence="2 3">
    <name type="scientific">Capsicum annuum</name>
    <name type="common">Capsicum pepper</name>
    <dbReference type="NCBI Taxonomy" id="4072"/>
    <lineage>
        <taxon>Eukaryota</taxon>
        <taxon>Viridiplantae</taxon>
        <taxon>Streptophyta</taxon>
        <taxon>Embryophyta</taxon>
        <taxon>Tracheophyta</taxon>
        <taxon>Spermatophyta</taxon>
        <taxon>Magnoliopsida</taxon>
        <taxon>eudicotyledons</taxon>
        <taxon>Gunneridae</taxon>
        <taxon>Pentapetalae</taxon>
        <taxon>asterids</taxon>
        <taxon>lamiids</taxon>
        <taxon>Solanales</taxon>
        <taxon>Solanaceae</taxon>
        <taxon>Solanoideae</taxon>
        <taxon>Capsiceae</taxon>
        <taxon>Capsicum</taxon>
    </lineage>
</organism>
<feature type="domain" description="Subtilisin-like protease fibronectin type-III" evidence="1">
    <location>
        <begin position="1"/>
        <end position="67"/>
    </location>
</feature>
<name>A0A2G2YT39_CAPAN</name>
<gene>
    <name evidence="2" type="ORF">T459_23701</name>
</gene>
<accession>A0A2G2YT39</accession>
<dbReference type="Gramene" id="PHT72916">
    <property type="protein sequence ID" value="PHT72916"/>
    <property type="gene ID" value="T459_23701"/>
</dbReference>
<proteinExistence type="predicted"/>
<reference evidence="2 3" key="1">
    <citation type="journal article" date="2014" name="Nat. Genet.">
        <title>Genome sequence of the hot pepper provides insights into the evolution of pungency in Capsicum species.</title>
        <authorList>
            <person name="Kim S."/>
            <person name="Park M."/>
            <person name="Yeom S.I."/>
            <person name="Kim Y.M."/>
            <person name="Lee J.M."/>
            <person name="Lee H.A."/>
            <person name="Seo E."/>
            <person name="Choi J."/>
            <person name="Cheong K."/>
            <person name="Kim K.T."/>
            <person name="Jung K."/>
            <person name="Lee G.W."/>
            <person name="Oh S.K."/>
            <person name="Bae C."/>
            <person name="Kim S.B."/>
            <person name="Lee H.Y."/>
            <person name="Kim S.Y."/>
            <person name="Kim M.S."/>
            <person name="Kang B.C."/>
            <person name="Jo Y.D."/>
            <person name="Yang H.B."/>
            <person name="Jeong H.J."/>
            <person name="Kang W.H."/>
            <person name="Kwon J.K."/>
            <person name="Shin C."/>
            <person name="Lim J.Y."/>
            <person name="Park J.H."/>
            <person name="Huh J.H."/>
            <person name="Kim J.S."/>
            <person name="Kim B.D."/>
            <person name="Cohen O."/>
            <person name="Paran I."/>
            <person name="Suh M.C."/>
            <person name="Lee S.B."/>
            <person name="Kim Y.K."/>
            <person name="Shin Y."/>
            <person name="Noh S.J."/>
            <person name="Park J."/>
            <person name="Seo Y.S."/>
            <person name="Kwon S.Y."/>
            <person name="Kim H.A."/>
            <person name="Park J.M."/>
            <person name="Kim H.J."/>
            <person name="Choi S.B."/>
            <person name="Bosland P.W."/>
            <person name="Reeves G."/>
            <person name="Jo S.H."/>
            <person name="Lee B.W."/>
            <person name="Cho H.T."/>
            <person name="Choi H.S."/>
            <person name="Lee M.S."/>
            <person name="Yu Y."/>
            <person name="Do Choi Y."/>
            <person name="Park B.S."/>
            <person name="van Deynze A."/>
            <person name="Ashrafi H."/>
            <person name="Hill T."/>
            <person name="Kim W.T."/>
            <person name="Pai H.S."/>
            <person name="Ahn H.K."/>
            <person name="Yeam I."/>
            <person name="Giovannoni J.J."/>
            <person name="Rose J.K."/>
            <person name="Sorensen I."/>
            <person name="Lee S.J."/>
            <person name="Kim R.W."/>
            <person name="Choi I.Y."/>
            <person name="Choi B.S."/>
            <person name="Lim J.S."/>
            <person name="Lee Y.H."/>
            <person name="Choi D."/>
        </authorList>
    </citation>
    <scope>NUCLEOTIDE SEQUENCE [LARGE SCALE GENOMIC DNA]</scope>
    <source>
        <strain evidence="3">cv. CM334</strain>
    </source>
</reference>